<dbReference type="InterPro" id="IPR024975">
    <property type="entry name" value="NOV_C"/>
</dbReference>
<proteinExistence type="predicted"/>
<gene>
    <name evidence="3" type="ORF">SAMN02745941_02543</name>
</gene>
<dbReference type="Pfam" id="PF13020">
    <property type="entry name" value="NOV_C"/>
    <property type="match status" value="1"/>
</dbReference>
<evidence type="ECO:0000259" key="1">
    <source>
        <dbReference type="Pfam" id="PF13020"/>
    </source>
</evidence>
<evidence type="ECO:0000313" key="4">
    <source>
        <dbReference type="Proteomes" id="UP000184241"/>
    </source>
</evidence>
<protein>
    <submittedName>
        <fullName evidence="3">Uncharacterized protein</fullName>
    </submittedName>
</protein>
<accession>A0A1M5Z3P4</accession>
<feature type="domain" description="MrpR N-terminal core-binding" evidence="2">
    <location>
        <begin position="6"/>
        <end position="85"/>
    </location>
</feature>
<dbReference type="RefSeq" id="WP_073019991.1">
    <property type="nucleotide sequence ID" value="NZ_FQXU01000007.1"/>
</dbReference>
<dbReference type="Pfam" id="PF22822">
    <property type="entry name" value="MrpR_N_CB"/>
    <property type="match status" value="1"/>
</dbReference>
<reference evidence="3 4" key="1">
    <citation type="submission" date="2016-11" db="EMBL/GenBank/DDBJ databases">
        <authorList>
            <person name="Jaros S."/>
            <person name="Januszkiewicz K."/>
            <person name="Wedrychowicz H."/>
        </authorList>
    </citation>
    <scope>NUCLEOTIDE SEQUENCE [LARGE SCALE GENOMIC DNA]</scope>
    <source>
        <strain evidence="3 4">DSM 6191</strain>
    </source>
</reference>
<dbReference type="AlphaFoldDB" id="A0A1M5Z3P4"/>
<dbReference type="EMBL" id="FQXU01000007">
    <property type="protein sequence ID" value="SHI18738.1"/>
    <property type="molecule type" value="Genomic_DNA"/>
</dbReference>
<name>A0A1M5Z3P4_9CLOT</name>
<organism evidence="3 4">
    <name type="scientific">Clostridium intestinale DSM 6191</name>
    <dbReference type="NCBI Taxonomy" id="1121320"/>
    <lineage>
        <taxon>Bacteria</taxon>
        <taxon>Bacillati</taxon>
        <taxon>Bacillota</taxon>
        <taxon>Clostridia</taxon>
        <taxon>Eubacteriales</taxon>
        <taxon>Clostridiaceae</taxon>
        <taxon>Clostridium</taxon>
    </lineage>
</organism>
<dbReference type="InterPro" id="IPR011010">
    <property type="entry name" value="DNA_brk_join_enz"/>
</dbReference>
<evidence type="ECO:0000313" key="3">
    <source>
        <dbReference type="EMBL" id="SHI18738.1"/>
    </source>
</evidence>
<dbReference type="Proteomes" id="UP000184241">
    <property type="component" value="Unassembled WGS sequence"/>
</dbReference>
<evidence type="ECO:0000259" key="2">
    <source>
        <dbReference type="Pfam" id="PF22822"/>
    </source>
</evidence>
<dbReference type="SUPFAM" id="SSF56349">
    <property type="entry name" value="DNA breaking-rejoining enzymes"/>
    <property type="match status" value="1"/>
</dbReference>
<feature type="domain" description="Protein NO VEIN C-terminal" evidence="1">
    <location>
        <begin position="329"/>
        <end position="424"/>
    </location>
</feature>
<dbReference type="InterPro" id="IPR055009">
    <property type="entry name" value="MrpR_N_CB"/>
</dbReference>
<dbReference type="GO" id="GO:0003677">
    <property type="term" value="F:DNA binding"/>
    <property type="evidence" value="ECO:0007669"/>
    <property type="project" value="InterPro"/>
</dbReference>
<sequence>MSRFSEFKMDFLRHIKDKGQKEKTLDQYRQLFDKVDSFEKSFKKDFYDFTAHELGIFFTSLKIPLPLTLNSRKSLINSYCKFAIEQNKSIHKTSIVEALRVKEYIDTSEFNEKYCTQEELYFNISKLSNLSDMALCILLFKGINGERSQELLKLKISDYDEAKATIFSNGVNIKLSIFENNIIQSTIKEKYYISYNANRKKKHINSEYLLKNLICFLDDSEKDIDLLKSSNRVDYIMRKISKYLNKKWTTQNIYTSGVVYRIVNLNPDWTYNEVREYLDKNNIKLNYINVKYIADNIKNKINIQKLFNDNMRVNFNEINEFKKHIGDMGEKYVLEYEMRRLKNYPNLLKHVSDSPAKNPALGYDILSFDEETGEDIFIEVKTEALEGKEFVITSHELSIAKQRISNGEKYYIYRVSNILDKNKVSLVIIKDIFNETEIMPNDFKVKYICDGDLLP</sequence>